<sequence>MDLFFFQVARATLMPSACRQHCSSTMLPLNYPSLQFYLVVAGRDSKGSSHRLNTHASYGHARLRPCRQSAG</sequence>
<dbReference type="AlphaFoldDB" id="A0A0S4IMX1"/>
<evidence type="ECO:0000313" key="1">
    <source>
        <dbReference type="EMBL" id="CUE73924.1"/>
    </source>
</evidence>
<organism evidence="1 2">
    <name type="scientific">Bodo saltans</name>
    <name type="common">Flagellated protozoan</name>
    <dbReference type="NCBI Taxonomy" id="75058"/>
    <lineage>
        <taxon>Eukaryota</taxon>
        <taxon>Discoba</taxon>
        <taxon>Euglenozoa</taxon>
        <taxon>Kinetoplastea</taxon>
        <taxon>Metakinetoplastina</taxon>
        <taxon>Eubodonida</taxon>
        <taxon>Bodonidae</taxon>
        <taxon>Bodo</taxon>
    </lineage>
</organism>
<keyword evidence="2" id="KW-1185">Reference proteome</keyword>
<dbReference type="VEuPathDB" id="TriTrypDB:BSAL_55505"/>
<name>A0A0S4IMX1_BODSA</name>
<proteinExistence type="predicted"/>
<reference evidence="2" key="1">
    <citation type="submission" date="2015-09" db="EMBL/GenBank/DDBJ databases">
        <authorList>
            <consortium name="Pathogen Informatics"/>
        </authorList>
    </citation>
    <scope>NUCLEOTIDE SEQUENCE [LARGE SCALE GENOMIC DNA]</scope>
    <source>
        <strain evidence="2">Lake Konstanz</strain>
    </source>
</reference>
<evidence type="ECO:0000313" key="2">
    <source>
        <dbReference type="Proteomes" id="UP000051952"/>
    </source>
</evidence>
<dbReference type="EMBL" id="CYKH01000159">
    <property type="protein sequence ID" value="CUE73924.1"/>
    <property type="molecule type" value="Genomic_DNA"/>
</dbReference>
<accession>A0A0S4IMX1</accession>
<protein>
    <submittedName>
        <fullName evidence="1">Uncharacterized protein</fullName>
    </submittedName>
</protein>
<dbReference type="Proteomes" id="UP000051952">
    <property type="component" value="Unassembled WGS sequence"/>
</dbReference>
<gene>
    <name evidence="1" type="ORF">BSAL_55505</name>
</gene>